<dbReference type="InterPro" id="IPR050297">
    <property type="entry name" value="LipidA_mod_glycosyltrf_83"/>
</dbReference>
<comment type="subcellular location">
    <subcellularLocation>
        <location evidence="1">Cell membrane</location>
        <topology evidence="1">Multi-pass membrane protein</topology>
    </subcellularLocation>
</comment>
<keyword evidence="2" id="KW-1003">Cell membrane</keyword>
<keyword evidence="5 8" id="KW-0812">Transmembrane</keyword>
<keyword evidence="6 8" id="KW-1133">Transmembrane helix</keyword>
<dbReference type="Proteomes" id="UP000231382">
    <property type="component" value="Unassembled WGS sequence"/>
</dbReference>
<reference evidence="11" key="1">
    <citation type="submission" date="2017-09" db="EMBL/GenBank/DDBJ databases">
        <title>Depth-based differentiation of microbial function through sediment-hosted aquifers and enrichment of novel symbionts in the deep terrestrial subsurface.</title>
        <authorList>
            <person name="Probst A.J."/>
            <person name="Ladd B."/>
            <person name="Jarett J.K."/>
            <person name="Geller-Mcgrath D.E."/>
            <person name="Sieber C.M.K."/>
            <person name="Emerson J.B."/>
            <person name="Anantharaman K."/>
            <person name="Thomas B.C."/>
            <person name="Malmstrom R."/>
            <person name="Stieglmeier M."/>
            <person name="Klingl A."/>
            <person name="Woyke T."/>
            <person name="Ryan C.M."/>
            <person name="Banfield J.F."/>
        </authorList>
    </citation>
    <scope>NUCLEOTIDE SEQUENCE [LARGE SCALE GENOMIC DNA]</scope>
</reference>
<evidence type="ECO:0000256" key="1">
    <source>
        <dbReference type="ARBA" id="ARBA00004651"/>
    </source>
</evidence>
<feature type="transmembrane region" description="Helical" evidence="8">
    <location>
        <begin position="305"/>
        <end position="325"/>
    </location>
</feature>
<evidence type="ECO:0000256" key="3">
    <source>
        <dbReference type="ARBA" id="ARBA00022676"/>
    </source>
</evidence>
<feature type="transmembrane region" description="Helical" evidence="8">
    <location>
        <begin position="403"/>
        <end position="422"/>
    </location>
</feature>
<dbReference type="GO" id="GO:0005886">
    <property type="term" value="C:plasma membrane"/>
    <property type="evidence" value="ECO:0007669"/>
    <property type="project" value="UniProtKB-SubCell"/>
</dbReference>
<evidence type="ECO:0000256" key="6">
    <source>
        <dbReference type="ARBA" id="ARBA00022989"/>
    </source>
</evidence>
<feature type="domain" description="Glycosyltransferase RgtA/B/C/D-like" evidence="9">
    <location>
        <begin position="119"/>
        <end position="257"/>
    </location>
</feature>
<keyword evidence="3" id="KW-0328">Glycosyltransferase</keyword>
<dbReference type="Pfam" id="PF13231">
    <property type="entry name" value="PMT_2"/>
    <property type="match status" value="1"/>
</dbReference>
<evidence type="ECO:0000256" key="7">
    <source>
        <dbReference type="ARBA" id="ARBA00023136"/>
    </source>
</evidence>
<evidence type="ECO:0000256" key="2">
    <source>
        <dbReference type="ARBA" id="ARBA00022475"/>
    </source>
</evidence>
<comment type="caution">
    <text evidence="10">The sequence shown here is derived from an EMBL/GenBank/DDBJ whole genome shotgun (WGS) entry which is preliminary data.</text>
</comment>
<proteinExistence type="predicted"/>
<evidence type="ECO:0000313" key="10">
    <source>
        <dbReference type="EMBL" id="PIS07444.1"/>
    </source>
</evidence>
<evidence type="ECO:0000313" key="11">
    <source>
        <dbReference type="Proteomes" id="UP000231382"/>
    </source>
</evidence>
<dbReference type="GO" id="GO:0016763">
    <property type="term" value="F:pentosyltransferase activity"/>
    <property type="evidence" value="ECO:0007669"/>
    <property type="project" value="TreeGrafter"/>
</dbReference>
<evidence type="ECO:0000256" key="4">
    <source>
        <dbReference type="ARBA" id="ARBA00022679"/>
    </source>
</evidence>
<dbReference type="GO" id="GO:0009103">
    <property type="term" value="P:lipopolysaccharide biosynthetic process"/>
    <property type="evidence" value="ECO:0007669"/>
    <property type="project" value="UniProtKB-ARBA"/>
</dbReference>
<sequence>MNKKILVVLAFVALILQFVFQLHLAKIDARTTDEGGHLAAGYTYVTTGEWRFNPEHPPLTKVLAGLAILPLHPKITPEMNELWDRSSNFFYDSWSENRRYGEMILYEAGNDADQLLFWGRFPAVILTFLLGLSILLIAWREWGGVAALVATLLFVLDPAVTAHGHLINTDLPAALGYLLAIYAGWKFFVNPEKKTTVWFGLAIGLALLLKYTTIIALPALLILAMLTWVRNKKKAEYCKKIWLKLLAVVAISIFMLWLGYGFHDRVVPISRSFTTENSYTGSHRGSTDGMPNLTPKNNKDKIFNLIRPIVTLVPGDYIKGLFMVFNHVGSGHKSFLLGQVSTTGWWYYFPLIILVKTPIPTLILMAMGLYIACKKPRNWLTLSFIIGATIFLLASMTSKANLGVRHILPFFPLLYLVSGYATTKMSKKLLWITTILLIWLGALFAFSYPYYLGYFNEFAGGSYNGYKIAADSNLDWGQDLKRITEYVQQNKLQNVFIEYTWNSNHAIDYHLGENSYKTLDQWKPGAAGWGIIGATAFDVSKRFSFMKTCPGLKQITPGVFICKLN</sequence>
<feature type="transmembrane region" description="Helical" evidence="8">
    <location>
        <begin position="429"/>
        <end position="451"/>
    </location>
</feature>
<dbReference type="EMBL" id="PEZW01000023">
    <property type="protein sequence ID" value="PIS07444.1"/>
    <property type="molecule type" value="Genomic_DNA"/>
</dbReference>
<dbReference type="PANTHER" id="PTHR33908">
    <property type="entry name" value="MANNOSYLTRANSFERASE YKCB-RELATED"/>
    <property type="match status" value="1"/>
</dbReference>
<evidence type="ECO:0000259" key="9">
    <source>
        <dbReference type="Pfam" id="PF13231"/>
    </source>
</evidence>
<feature type="transmembrane region" description="Helical" evidence="8">
    <location>
        <begin position="196"/>
        <end position="229"/>
    </location>
</feature>
<gene>
    <name evidence="10" type="ORF">COT78_03485</name>
</gene>
<feature type="transmembrane region" description="Helical" evidence="8">
    <location>
        <begin position="379"/>
        <end position="397"/>
    </location>
</feature>
<feature type="transmembrane region" description="Helical" evidence="8">
    <location>
        <begin position="115"/>
        <end position="138"/>
    </location>
</feature>
<evidence type="ECO:0000256" key="5">
    <source>
        <dbReference type="ARBA" id="ARBA00022692"/>
    </source>
</evidence>
<feature type="transmembrane region" description="Helical" evidence="8">
    <location>
        <begin position="145"/>
        <end position="165"/>
    </location>
</feature>
<keyword evidence="4" id="KW-0808">Transferase</keyword>
<organism evidence="10 11">
    <name type="scientific">Candidatus Berkelbacteria bacterium CG10_big_fil_rev_8_21_14_0_10_43_13</name>
    <dbReference type="NCBI Taxonomy" id="1974514"/>
    <lineage>
        <taxon>Bacteria</taxon>
        <taxon>Candidatus Berkelbacteria</taxon>
    </lineage>
</organism>
<keyword evidence="7 8" id="KW-0472">Membrane</keyword>
<feature type="transmembrane region" description="Helical" evidence="8">
    <location>
        <begin position="171"/>
        <end position="189"/>
    </location>
</feature>
<feature type="transmembrane region" description="Helical" evidence="8">
    <location>
        <begin position="241"/>
        <end position="262"/>
    </location>
</feature>
<dbReference type="PANTHER" id="PTHR33908:SF11">
    <property type="entry name" value="MEMBRANE PROTEIN"/>
    <property type="match status" value="1"/>
</dbReference>
<accession>A0A2H0W617</accession>
<protein>
    <recommendedName>
        <fullName evidence="9">Glycosyltransferase RgtA/B/C/D-like domain-containing protein</fullName>
    </recommendedName>
</protein>
<evidence type="ECO:0000256" key="8">
    <source>
        <dbReference type="SAM" id="Phobius"/>
    </source>
</evidence>
<dbReference type="AlphaFoldDB" id="A0A2H0W617"/>
<dbReference type="InterPro" id="IPR038731">
    <property type="entry name" value="RgtA/B/C-like"/>
</dbReference>
<name>A0A2H0W617_9BACT</name>
<feature type="transmembrane region" description="Helical" evidence="8">
    <location>
        <begin position="345"/>
        <end position="372"/>
    </location>
</feature>